<keyword evidence="10" id="KW-0251">Elongation factor</keyword>
<gene>
    <name evidence="10" type="primary">selB</name>
    <name evidence="10" type="ORF">TOI97_06655</name>
</gene>
<evidence type="ECO:0000256" key="8">
    <source>
        <dbReference type="ARBA" id="ARBA00031615"/>
    </source>
</evidence>
<dbReference type="PROSITE" id="PS51722">
    <property type="entry name" value="G_TR_2"/>
    <property type="match status" value="1"/>
</dbReference>
<evidence type="ECO:0000256" key="2">
    <source>
        <dbReference type="ARBA" id="ARBA00015953"/>
    </source>
</evidence>
<dbReference type="InterPro" id="IPR015191">
    <property type="entry name" value="SelB_WHD4"/>
</dbReference>
<evidence type="ECO:0000256" key="5">
    <source>
        <dbReference type="ARBA" id="ARBA00022917"/>
    </source>
</evidence>
<evidence type="ECO:0000256" key="3">
    <source>
        <dbReference type="ARBA" id="ARBA00022490"/>
    </source>
</evidence>
<dbReference type="InterPro" id="IPR015190">
    <property type="entry name" value="Elong_fac_SelB-wing-hlx_typ-2"/>
</dbReference>
<dbReference type="Pfam" id="PF00009">
    <property type="entry name" value="GTP_EFTU"/>
    <property type="match status" value="1"/>
</dbReference>
<dbReference type="CDD" id="cd15491">
    <property type="entry name" value="selB_III"/>
    <property type="match status" value="1"/>
</dbReference>
<organism evidence="10 11">
    <name type="scientific">Denitrificimonas halotolerans</name>
    <dbReference type="NCBI Taxonomy" id="3098930"/>
    <lineage>
        <taxon>Bacteria</taxon>
        <taxon>Pseudomonadati</taxon>
        <taxon>Pseudomonadota</taxon>
        <taxon>Gammaproteobacteria</taxon>
        <taxon>Pseudomonadales</taxon>
        <taxon>Pseudomonadaceae</taxon>
        <taxon>Denitrificimonas</taxon>
    </lineage>
</organism>
<dbReference type="Gene3D" id="2.40.30.10">
    <property type="entry name" value="Translation factors"/>
    <property type="match status" value="1"/>
</dbReference>
<reference evidence="10 11" key="1">
    <citation type="submission" date="2023-12" db="EMBL/GenBank/DDBJ databases">
        <title>Denitrificimonas halotolerans sp. nov.,a novel species isolated from landfill leachate.</title>
        <authorList>
            <person name="Wang S."/>
        </authorList>
    </citation>
    <scope>NUCLEOTIDE SEQUENCE [LARGE SCALE GENOMIC DNA]</scope>
    <source>
        <strain evidence="10 11">JX-1</strain>
    </source>
</reference>
<dbReference type="PANTHER" id="PTHR43721:SF9">
    <property type="entry name" value="GTP-BINDING PROTEIN 1"/>
    <property type="match status" value="1"/>
</dbReference>
<dbReference type="InterPro" id="IPR004161">
    <property type="entry name" value="EFTu-like_2"/>
</dbReference>
<evidence type="ECO:0000313" key="10">
    <source>
        <dbReference type="EMBL" id="MDY7219244.1"/>
    </source>
</evidence>
<dbReference type="SUPFAM" id="SSF52540">
    <property type="entry name" value="P-loop containing nucleoside triphosphate hydrolases"/>
    <property type="match status" value="1"/>
</dbReference>
<evidence type="ECO:0000256" key="1">
    <source>
        <dbReference type="ARBA" id="ARBA00004496"/>
    </source>
</evidence>
<comment type="function">
    <text evidence="7">Translation factor necessary for the incorporation of selenocysteine into proteins. It probably replaces EF-Tu for the insertion of selenocysteine directed by the UGA codon. SelB binds GTP and GDP.</text>
</comment>
<dbReference type="SUPFAM" id="SSF46785">
    <property type="entry name" value="Winged helix' DNA-binding domain"/>
    <property type="match status" value="3"/>
</dbReference>
<dbReference type="Pfam" id="PF09106">
    <property type="entry name" value="WHD_2nd_SelB"/>
    <property type="match status" value="1"/>
</dbReference>
<dbReference type="InterPro" id="IPR004535">
    <property type="entry name" value="Transl_elong_SelB"/>
</dbReference>
<dbReference type="InterPro" id="IPR009000">
    <property type="entry name" value="Transl_B-barrel_sf"/>
</dbReference>
<dbReference type="Pfam" id="PF21214">
    <property type="entry name" value="WHD_2nd_SelB_bact"/>
    <property type="match status" value="1"/>
</dbReference>
<dbReference type="EMBL" id="JAXIVU010000007">
    <property type="protein sequence ID" value="MDY7219244.1"/>
    <property type="molecule type" value="Genomic_DNA"/>
</dbReference>
<dbReference type="CDD" id="cd04171">
    <property type="entry name" value="SelB"/>
    <property type="match status" value="1"/>
</dbReference>
<dbReference type="Gene3D" id="1.10.10.10">
    <property type="entry name" value="Winged helix-like DNA-binding domain superfamily/Winged helix DNA-binding domain"/>
    <property type="match status" value="3"/>
</dbReference>
<evidence type="ECO:0000256" key="6">
    <source>
        <dbReference type="ARBA" id="ARBA00023134"/>
    </source>
</evidence>
<keyword evidence="3" id="KW-0963">Cytoplasm</keyword>
<dbReference type="Pfam" id="PF09107">
    <property type="entry name" value="WHD_3rd_SelB"/>
    <property type="match status" value="1"/>
</dbReference>
<comment type="caution">
    <text evidence="10">The sequence shown here is derived from an EMBL/GenBank/DDBJ whole genome shotgun (WGS) entry which is preliminary data.</text>
</comment>
<dbReference type="SUPFAM" id="SSF50447">
    <property type="entry name" value="Translation proteins"/>
    <property type="match status" value="1"/>
</dbReference>
<evidence type="ECO:0000256" key="7">
    <source>
        <dbReference type="ARBA" id="ARBA00025526"/>
    </source>
</evidence>
<dbReference type="Gene3D" id="3.40.50.300">
    <property type="entry name" value="P-loop containing nucleotide triphosphate hydrolases"/>
    <property type="match status" value="1"/>
</dbReference>
<dbReference type="InterPro" id="IPR000795">
    <property type="entry name" value="T_Tr_GTP-bd_dom"/>
</dbReference>
<keyword evidence="4" id="KW-0547">Nucleotide-binding</keyword>
<dbReference type="GO" id="GO:0003746">
    <property type="term" value="F:translation elongation factor activity"/>
    <property type="evidence" value="ECO:0007669"/>
    <property type="project" value="UniProtKB-KW"/>
</dbReference>
<dbReference type="InterPro" id="IPR009001">
    <property type="entry name" value="Transl_elong_EF1A/Init_IF2_C"/>
</dbReference>
<dbReference type="InterPro" id="IPR057335">
    <property type="entry name" value="Beta-barrel_SelB"/>
</dbReference>
<dbReference type="PANTHER" id="PTHR43721">
    <property type="entry name" value="ELONGATION FACTOR TU-RELATED"/>
    <property type="match status" value="1"/>
</dbReference>
<dbReference type="NCBIfam" id="TIGR00231">
    <property type="entry name" value="small_GTP"/>
    <property type="match status" value="1"/>
</dbReference>
<keyword evidence="5" id="KW-0648">Protein biosynthesis</keyword>
<comment type="subcellular location">
    <subcellularLocation>
        <location evidence="1">Cytoplasm</location>
    </subcellularLocation>
</comment>
<dbReference type="Proteomes" id="UP001294570">
    <property type="component" value="Unassembled WGS sequence"/>
</dbReference>
<dbReference type="PRINTS" id="PR00315">
    <property type="entry name" value="ELONGATNFCT"/>
</dbReference>
<evidence type="ECO:0000256" key="4">
    <source>
        <dbReference type="ARBA" id="ARBA00022741"/>
    </source>
</evidence>
<feature type="domain" description="Tr-type G" evidence="9">
    <location>
        <begin position="1"/>
        <end position="168"/>
    </location>
</feature>
<accession>A0ABU5GR28</accession>
<keyword evidence="6" id="KW-0342">GTP-binding</keyword>
<dbReference type="InterPro" id="IPR036390">
    <property type="entry name" value="WH_DNA-bd_sf"/>
</dbReference>
<protein>
    <recommendedName>
        <fullName evidence="2">Selenocysteine-specific elongation factor</fullName>
    </recommendedName>
    <alternativeName>
        <fullName evidence="8">SelB translation factor</fullName>
    </alternativeName>
</protein>
<dbReference type="InterPro" id="IPR005225">
    <property type="entry name" value="Small_GTP-bd"/>
</dbReference>
<name>A0ABU5GR28_9GAMM</name>
<dbReference type="NCBIfam" id="TIGR00475">
    <property type="entry name" value="selB"/>
    <property type="match status" value="1"/>
</dbReference>
<keyword evidence="11" id="KW-1185">Reference proteome</keyword>
<dbReference type="SUPFAM" id="SSF50465">
    <property type="entry name" value="EF-Tu/eEF-1alpha/eIF2-gamma C-terminal domain"/>
    <property type="match status" value="1"/>
</dbReference>
<dbReference type="RefSeq" id="WP_321553339.1">
    <property type="nucleotide sequence ID" value="NZ_JAXIVU010000007.1"/>
</dbReference>
<dbReference type="InterPro" id="IPR036388">
    <property type="entry name" value="WH-like_DNA-bd_sf"/>
</dbReference>
<dbReference type="InterPro" id="IPR048931">
    <property type="entry name" value="WHD_2nd_SelB_bact"/>
</dbReference>
<dbReference type="Pfam" id="PF03144">
    <property type="entry name" value="GTP_EFTU_D2"/>
    <property type="match status" value="1"/>
</dbReference>
<dbReference type="InterPro" id="IPR027417">
    <property type="entry name" value="P-loop_NTPase"/>
</dbReference>
<evidence type="ECO:0000313" key="11">
    <source>
        <dbReference type="Proteomes" id="UP001294570"/>
    </source>
</evidence>
<dbReference type="Pfam" id="PF25461">
    <property type="entry name" value="Beta-barrel_SelB"/>
    <property type="match status" value="1"/>
</dbReference>
<evidence type="ECO:0000259" key="9">
    <source>
        <dbReference type="PROSITE" id="PS51722"/>
    </source>
</evidence>
<proteinExistence type="predicted"/>
<dbReference type="InterPro" id="IPR050055">
    <property type="entry name" value="EF-Tu_GTPase"/>
</dbReference>
<sequence length="641" mass="70440">MIIATAGHIDHGKTTLLEALTGQGGDQRREEKERGITIDLGYRYANLGGEATLGFIDVPGHERFIHNMLAGAGGVDLALLVVAADDGVMPQTREHLAILELLGIPQLWIALTKCDRVERQTQQSAAAEIESLLASGPYAGAPIFPLSSSTGQGVPELRHALLNEARNITHQADKNYFRLSIDRAFSVSGAGTVVTGTALAGRIQTDDSLLLCHPNGGQQQVRVRGIHAQNKASASAQTGQRVALNLAGERLKAEQIQRGSWIVASELLNPSRRLDIQLNLLADAPRPLEHWTPVHIHIGAQRLTGRIALLEASHIAPGACGLAQLVLDGYTHAVHGDRVILRDQSAWHTLGGGIVLDPNAPTRQRRTAERLAQLKALTLGSLEAALPSLLATAKNGLAPDALERQFNRPQHDWQLPDKTIIQPTSNGPRLFTQAIWQDNHAALLDTLTRFHQELPDEPGPDRGRLRRFGLPHIEPAVFGALIDAALAQGNIAATGPWLHLPEFSVRLSTEEESLKAKLWPHLESGGINPPWVRDLARLENCEETQVRHLLLKLARLGQLHQVVRDLFYPEIAIEQLITVILKITEQNDTLEVIEFRDAVGLGRKRCIQLLEYLDRLGVTRRFGNHRRLRTESSLVLRVKNR</sequence>